<dbReference type="EMBL" id="BSND01000004">
    <property type="protein sequence ID" value="GLP99143.1"/>
    <property type="molecule type" value="Genomic_DNA"/>
</dbReference>
<dbReference type="InterPro" id="IPR004615">
    <property type="entry name" value="DNA_pol_III_psi"/>
</dbReference>
<dbReference type="Gene3D" id="3.40.50.10220">
    <property type="entry name" value="DNA polymerase III, psi subunit"/>
    <property type="match status" value="1"/>
</dbReference>
<protein>
    <recommendedName>
        <fullName evidence="3">DNA polymerase III subunit psi</fullName>
    </recommendedName>
</protein>
<proteinExistence type="predicted"/>
<reference evidence="1" key="2">
    <citation type="submission" date="2023-01" db="EMBL/GenBank/DDBJ databases">
        <title>Draft genome sequence of Methylophaga thalassica strain NBRC 102424.</title>
        <authorList>
            <person name="Sun Q."/>
            <person name="Mori K."/>
        </authorList>
    </citation>
    <scope>NUCLEOTIDE SEQUENCE</scope>
    <source>
        <strain evidence="1">NBRC 102424</strain>
    </source>
</reference>
<evidence type="ECO:0000313" key="1">
    <source>
        <dbReference type="EMBL" id="GLP99143.1"/>
    </source>
</evidence>
<reference evidence="1" key="1">
    <citation type="journal article" date="2014" name="Int. J. Syst. Evol. Microbiol.">
        <title>Complete genome of a new Firmicutes species belonging to the dominant human colonic microbiota ('Ruminococcus bicirculans') reveals two chromosomes and a selective capacity to utilize plant glucans.</title>
        <authorList>
            <consortium name="NISC Comparative Sequencing Program"/>
            <person name="Wegmann U."/>
            <person name="Louis P."/>
            <person name="Goesmann A."/>
            <person name="Henrissat B."/>
            <person name="Duncan S.H."/>
            <person name="Flint H.J."/>
        </authorList>
    </citation>
    <scope>NUCLEOTIDE SEQUENCE</scope>
    <source>
        <strain evidence="1">NBRC 102424</strain>
    </source>
</reference>
<dbReference type="Proteomes" id="UP001161423">
    <property type="component" value="Unassembled WGS sequence"/>
</dbReference>
<sequence>MALTQYQYSVLSEMGIPVWTPRQSNNTEIIKANESLSSDNLQSQSLQIPDDVKLLIVVETTQLDAVERRLLSSILKAVSLDTRQQLMIESSDLGLMHQDNFHSKTIITMTQTEHSLSDDIECVQLPSLAAMQSQPSLKAVAWQRLKHYRTAFN</sequence>
<name>A0ABQ5TTU8_9GAMM</name>
<evidence type="ECO:0008006" key="3">
    <source>
        <dbReference type="Google" id="ProtNLM"/>
    </source>
</evidence>
<dbReference type="SUPFAM" id="SSF102220">
    <property type="entry name" value="DNA polymerase III psi subunit"/>
    <property type="match status" value="1"/>
</dbReference>
<dbReference type="Pfam" id="PF03603">
    <property type="entry name" value="DNA_III_psi"/>
    <property type="match status" value="1"/>
</dbReference>
<organism evidence="1 2">
    <name type="scientific">Methylophaga thalassica</name>
    <dbReference type="NCBI Taxonomy" id="40223"/>
    <lineage>
        <taxon>Bacteria</taxon>
        <taxon>Pseudomonadati</taxon>
        <taxon>Pseudomonadota</taxon>
        <taxon>Gammaproteobacteria</taxon>
        <taxon>Thiotrichales</taxon>
        <taxon>Piscirickettsiaceae</taxon>
        <taxon>Methylophaga</taxon>
    </lineage>
</organism>
<evidence type="ECO:0000313" key="2">
    <source>
        <dbReference type="Proteomes" id="UP001161423"/>
    </source>
</evidence>
<accession>A0ABQ5TTU8</accession>
<comment type="caution">
    <text evidence="1">The sequence shown here is derived from an EMBL/GenBank/DDBJ whole genome shotgun (WGS) entry which is preliminary data.</text>
</comment>
<dbReference type="InterPro" id="IPR036654">
    <property type="entry name" value="DNA_pol_III_psi_sf"/>
</dbReference>
<keyword evidence="2" id="KW-1185">Reference proteome</keyword>
<dbReference type="RefSeq" id="WP_284722646.1">
    <property type="nucleotide sequence ID" value="NZ_BSND01000004.1"/>
</dbReference>
<gene>
    <name evidence="1" type="ORF">GCM10007891_09970</name>
</gene>